<dbReference type="InterPro" id="IPR029055">
    <property type="entry name" value="Ntn_hydrolases_N"/>
</dbReference>
<accession>A0A430AVB6</accession>
<dbReference type="EMBL" id="NGKB01000012">
    <property type="protein sequence ID" value="RSU11997.1"/>
    <property type="molecule type" value="Genomic_DNA"/>
</dbReference>
<protein>
    <recommendedName>
        <fullName evidence="1">Peptidase C45 hydrolase domain-containing protein</fullName>
    </recommendedName>
</protein>
<dbReference type="Gene3D" id="3.60.60.10">
    <property type="entry name" value="Penicillin V Acylase, Chain A"/>
    <property type="match status" value="1"/>
</dbReference>
<dbReference type="GeneID" id="95579213"/>
<name>A0A430AVB6_9ENTE</name>
<reference evidence="2 3" key="1">
    <citation type="submission" date="2017-05" db="EMBL/GenBank/DDBJ databases">
        <title>Vagococcus spp. assemblies.</title>
        <authorList>
            <person name="Gulvik C.A."/>
        </authorList>
    </citation>
    <scope>NUCLEOTIDE SEQUENCE [LARGE SCALE GENOMIC DNA]</scope>
    <source>
        <strain evidence="2 3">SS1714</strain>
    </source>
</reference>
<dbReference type="OrthoDB" id="8617387at2"/>
<dbReference type="Pfam" id="PF03417">
    <property type="entry name" value="AAT"/>
    <property type="match status" value="1"/>
</dbReference>
<dbReference type="InterPro" id="IPR047801">
    <property type="entry name" value="Peptidase_C45"/>
</dbReference>
<dbReference type="PANTHER" id="PTHR34180:SF1">
    <property type="entry name" value="BETA-ALANYL-DOPAMINE_CARCININE HYDROLASE"/>
    <property type="match status" value="1"/>
</dbReference>
<dbReference type="NCBIfam" id="NF040521">
    <property type="entry name" value="C45_proenzyme"/>
    <property type="match status" value="1"/>
</dbReference>
<evidence type="ECO:0000313" key="2">
    <source>
        <dbReference type="EMBL" id="RSU11997.1"/>
    </source>
</evidence>
<dbReference type="SUPFAM" id="SSF56235">
    <property type="entry name" value="N-terminal nucleophile aminohydrolases (Ntn hydrolases)"/>
    <property type="match status" value="1"/>
</dbReference>
<dbReference type="InterPro" id="IPR005079">
    <property type="entry name" value="Peptidase_C45_hydrolase"/>
</dbReference>
<evidence type="ECO:0000259" key="1">
    <source>
        <dbReference type="Pfam" id="PF03417"/>
    </source>
</evidence>
<comment type="caution">
    <text evidence="2">The sequence shown here is derived from an EMBL/GenBank/DDBJ whole genome shotgun (WGS) entry which is preliminary data.</text>
</comment>
<sequence>MDLGTFSNLSGNYKEIGLQEVKEFSNIPEAESIIFSDAMYYVAKINETIKQIETYYPELLEELIEVAKEFHRPVEQLRFVQDSYLFGGGCSLGALKPESNVDGKMYLFRTYDMDPMITEMRLCSTSPRNFYNHTGFSSHYFGRSDGMNEHGLCVMFASCGMPVGNYPGMQKPQVSGFNFMVVVRLFLEKCRTIKEVIDLFLQIPIASNVNLLVADGNNEIAILETLNGIKEYSIIDDNHAFLTNHAVLEEIKKQEKYSLNQSKVRENKMKEFFCNPTLNSKESINQMIQKEYPDGITSLNYKESFGTVYSVIFNVTDKTLNYSFGSSKHNSMFQIKVGEVAEHMAVPVNLPNKSYGKEFWRVN</sequence>
<dbReference type="AlphaFoldDB" id="A0A430AVB6"/>
<dbReference type="Proteomes" id="UP000288028">
    <property type="component" value="Unassembled WGS sequence"/>
</dbReference>
<proteinExistence type="predicted"/>
<dbReference type="InterPro" id="IPR047794">
    <property type="entry name" value="C45_proenzyme-like"/>
</dbReference>
<gene>
    <name evidence="2" type="ORF">CBF28_11540</name>
</gene>
<organism evidence="2 3">
    <name type="scientific">Vagococcus carniphilus</name>
    <dbReference type="NCBI Taxonomy" id="218144"/>
    <lineage>
        <taxon>Bacteria</taxon>
        <taxon>Bacillati</taxon>
        <taxon>Bacillota</taxon>
        <taxon>Bacilli</taxon>
        <taxon>Lactobacillales</taxon>
        <taxon>Enterococcaceae</taxon>
        <taxon>Vagococcus</taxon>
    </lineage>
</organism>
<feature type="domain" description="Peptidase C45 hydrolase" evidence="1">
    <location>
        <begin position="102"/>
        <end position="328"/>
    </location>
</feature>
<dbReference type="RefSeq" id="WP_126795422.1">
    <property type="nucleotide sequence ID" value="NZ_CP060720.1"/>
</dbReference>
<dbReference type="PANTHER" id="PTHR34180">
    <property type="entry name" value="PEPTIDASE C45"/>
    <property type="match status" value="1"/>
</dbReference>
<evidence type="ECO:0000313" key="3">
    <source>
        <dbReference type="Proteomes" id="UP000288028"/>
    </source>
</evidence>
<keyword evidence="3" id="KW-1185">Reference proteome</keyword>